<evidence type="ECO:0000256" key="3">
    <source>
        <dbReference type="ARBA" id="ARBA00022833"/>
    </source>
</evidence>
<keyword evidence="1 4" id="KW-0479">Metal-binding</keyword>
<accession>A0A127ZGP2</accession>
<dbReference type="InterPro" id="IPR000571">
    <property type="entry name" value="Znf_CCCH"/>
</dbReference>
<dbReference type="Gene3D" id="4.10.1000.10">
    <property type="entry name" value="Zinc finger, CCCH-type"/>
    <property type="match status" value="1"/>
</dbReference>
<dbReference type="PROSITE" id="PS50103">
    <property type="entry name" value="ZF_C3H1"/>
    <property type="match status" value="1"/>
</dbReference>
<feature type="compositionally biased region" description="Pro residues" evidence="5">
    <location>
        <begin position="165"/>
        <end position="185"/>
    </location>
</feature>
<feature type="compositionally biased region" description="Acidic residues" evidence="5">
    <location>
        <begin position="765"/>
        <end position="774"/>
    </location>
</feature>
<dbReference type="PANTHER" id="PTHR39473:SF1">
    <property type="entry name" value="DINB-LIKE DOMAIN-CONTAINING PROTEIN"/>
    <property type="match status" value="1"/>
</dbReference>
<feature type="region of interest" description="Disordered" evidence="5">
    <location>
        <begin position="144"/>
        <end position="284"/>
    </location>
</feature>
<feature type="compositionally biased region" description="Low complexity" evidence="5">
    <location>
        <begin position="225"/>
        <end position="244"/>
    </location>
</feature>
<keyword evidence="3 4" id="KW-0862">Zinc</keyword>
<proteinExistence type="predicted"/>
<feature type="compositionally biased region" description="Low complexity" evidence="5">
    <location>
        <begin position="533"/>
        <end position="549"/>
    </location>
</feature>
<reference evidence="7" key="1">
    <citation type="submission" date="2014-06" db="EMBL/GenBank/DDBJ databases">
        <authorList>
            <person name="Ju J."/>
            <person name="Zhang J."/>
        </authorList>
    </citation>
    <scope>NUCLEOTIDE SEQUENCE</scope>
    <source>
        <strain evidence="7">SscI8</strain>
    </source>
</reference>
<feature type="region of interest" description="Disordered" evidence="5">
    <location>
        <begin position="639"/>
        <end position="669"/>
    </location>
</feature>
<feature type="compositionally biased region" description="Polar residues" evidence="5">
    <location>
        <begin position="194"/>
        <end position="206"/>
    </location>
</feature>
<protein>
    <recommendedName>
        <fullName evidence="6">C3H1-type domain-containing protein</fullName>
    </recommendedName>
</protein>
<feature type="compositionally biased region" description="Low complexity" evidence="5">
    <location>
        <begin position="144"/>
        <end position="159"/>
    </location>
</feature>
<evidence type="ECO:0000256" key="1">
    <source>
        <dbReference type="ARBA" id="ARBA00022723"/>
    </source>
</evidence>
<evidence type="ECO:0000256" key="5">
    <source>
        <dbReference type="SAM" id="MobiDB-lite"/>
    </source>
</evidence>
<gene>
    <name evidence="7" type="ORF">SPSC_04456</name>
</gene>
<feature type="compositionally biased region" description="Low complexity" evidence="5">
    <location>
        <begin position="934"/>
        <end position="959"/>
    </location>
</feature>
<evidence type="ECO:0000256" key="4">
    <source>
        <dbReference type="PROSITE-ProRule" id="PRU00723"/>
    </source>
</evidence>
<dbReference type="Pfam" id="PF18044">
    <property type="entry name" value="zf-CCCH_4"/>
    <property type="match status" value="1"/>
</dbReference>
<keyword evidence="2 4" id="KW-0863">Zinc-finger</keyword>
<dbReference type="OrthoDB" id="6159439at2759"/>
<dbReference type="InterPro" id="IPR036855">
    <property type="entry name" value="Znf_CCCH_sf"/>
</dbReference>
<feature type="region of interest" description="Disordered" evidence="5">
    <location>
        <begin position="934"/>
        <end position="1022"/>
    </location>
</feature>
<dbReference type="InterPro" id="IPR041367">
    <property type="entry name" value="Znf-CCCH_4"/>
</dbReference>
<feature type="region of interest" description="Disordered" evidence="5">
    <location>
        <begin position="761"/>
        <end position="800"/>
    </location>
</feature>
<evidence type="ECO:0000313" key="7">
    <source>
        <dbReference type="EMBL" id="CDU24623.1"/>
    </source>
</evidence>
<dbReference type="PANTHER" id="PTHR39473">
    <property type="match status" value="1"/>
</dbReference>
<dbReference type="AlphaFoldDB" id="A0A127ZGP2"/>
<evidence type="ECO:0000259" key="6">
    <source>
        <dbReference type="PROSITE" id="PS50103"/>
    </source>
</evidence>
<dbReference type="SUPFAM" id="SSF90229">
    <property type="entry name" value="CCCH zinc finger"/>
    <property type="match status" value="1"/>
</dbReference>
<organism evidence="7">
    <name type="scientific">Sporisorium scitamineum</name>
    <dbReference type="NCBI Taxonomy" id="49012"/>
    <lineage>
        <taxon>Eukaryota</taxon>
        <taxon>Fungi</taxon>
        <taxon>Dikarya</taxon>
        <taxon>Basidiomycota</taxon>
        <taxon>Ustilaginomycotina</taxon>
        <taxon>Ustilaginomycetes</taxon>
        <taxon>Ustilaginales</taxon>
        <taxon>Ustilaginaceae</taxon>
        <taxon>Sporisorium</taxon>
    </lineage>
</organism>
<evidence type="ECO:0000256" key="2">
    <source>
        <dbReference type="ARBA" id="ARBA00022771"/>
    </source>
</evidence>
<feature type="compositionally biased region" description="Low complexity" evidence="5">
    <location>
        <begin position="569"/>
        <end position="598"/>
    </location>
</feature>
<feature type="compositionally biased region" description="Polar residues" evidence="5">
    <location>
        <begin position="960"/>
        <end position="974"/>
    </location>
</feature>
<feature type="region of interest" description="Disordered" evidence="5">
    <location>
        <begin position="533"/>
        <end position="626"/>
    </location>
</feature>
<dbReference type="EMBL" id="LK056680">
    <property type="protein sequence ID" value="CDU24623.1"/>
    <property type="molecule type" value="Genomic_DNA"/>
</dbReference>
<name>A0A127ZGP2_9BASI</name>
<sequence>MDSSSGYGSWNMQTNSNPELAWQYASNDVPQPAGSSSMQSMNAPSTSSSGIQNALHPTYLGLEGQAMQQLLQSYQQQQPPQANYQPQMYPQSYVIDPSRTAMPASNAFPVSSLYVNANTFHDLQAAYPNAPPEVLIQAIFHSPQPQAQQQHMLSQHQSPADNQLAPPPSTSHVQPPPSYPQPPSHYEPFRSHSDNSLANALNFQSPSPLPANVAPNPTINPAQPTLPSVAPSASPSNDAASTPAISSGADTEKKPTKLRQIKLTDLPGVAQSVNKKETPPAAAVPSAAANMANTSSDGTPLSVVVDSGSEPGTPPLPRAKVLAVKPSANGTTSSAATAKSNAVATPAEVRKLSDKAKAFLTRLRVEQEPQKAARNLVECLSDLAPDGSFLRPRPTSAEDRKIIIEALNSIAKLEIGKGYTDSGRKRFFAALMALPAARQILAAWLRATAPPKKVTEAVPDHSRRYRDTLFPLLNILEYVEIRKVYLTDDAGLGKAMTGVSSRAVDPSARTLATNIKAKWTKVVNDEDAKKAARTTLSTSASTSTAAAASAKRKPGESATSAESVKRYKSATAVPTASTSARTPKVAAAPSSSTTAKPALSFFGAGNTRRPTSASSSSAKAASGSRMNAHQDIMILVNKLSGGDGNERSAAGQAKSPSAEAQKKTKVRKSVRFKEDHELEAIRLIEPADYGQGDEEQVEDVEARKDEGLALRQTVSTMEALMEWREPREVEVTVAESAPLGSESVEGPFQTQRKASLEAKVYPEGNEPDSPDESQLEQPGTISETPEELLGAETKDIPLPNGWSEEFAAATEATEEEQGVKEEQDVNEGDIAMAEAGVSGRTSTETPPMAGLGELLSRVGQAIGANGGTMVTSETESVAAPAPAPAPTLNLDVNQLQAIIRAANGNGSPANAVNATMASSNVTSDNLSSLLSSLSRSNGLQTAPAPAPAVSSSEAPEHSSYWQQTYRSNGASNVAQREESYPGEYQQDYKPARQQYEQTPARGRFEYGRGPPDWDSEETSYGGYQRGGQLSYGGAAGGGGGGGGGWQSKRHTVPCKFFAQGTCRNGASCNFRH</sequence>
<feature type="zinc finger region" description="C3H1-type" evidence="4">
    <location>
        <begin position="1048"/>
        <end position="1072"/>
    </location>
</feature>
<feature type="compositionally biased region" description="Low complexity" evidence="5">
    <location>
        <begin position="612"/>
        <end position="624"/>
    </location>
</feature>
<dbReference type="GO" id="GO:0008270">
    <property type="term" value="F:zinc ion binding"/>
    <property type="evidence" value="ECO:0007669"/>
    <property type="project" value="UniProtKB-KW"/>
</dbReference>
<feature type="domain" description="C3H1-type" evidence="6">
    <location>
        <begin position="1048"/>
        <end position="1072"/>
    </location>
</feature>
<feature type="region of interest" description="Disordered" evidence="5">
    <location>
        <begin position="19"/>
        <end position="50"/>
    </location>
</feature>